<comment type="cofactor">
    <cofactor evidence="1">
        <name>FMN</name>
        <dbReference type="ChEBI" id="CHEBI:58210"/>
    </cofactor>
</comment>
<dbReference type="GO" id="GO:0032451">
    <property type="term" value="F:demethylase activity"/>
    <property type="evidence" value="ECO:0007669"/>
    <property type="project" value="TreeGrafter"/>
</dbReference>
<gene>
    <name evidence="13" type="ORF">OCTVUL_1B018668</name>
</gene>
<name>A0AA36F5Z9_OCTVU</name>
<evidence type="ECO:0000256" key="5">
    <source>
        <dbReference type="ARBA" id="ARBA00022490"/>
    </source>
</evidence>
<protein>
    <recommendedName>
        <fullName evidence="11">Cyanocobalamin reductase (cyanide-eliminating)</fullName>
    </recommendedName>
</protein>
<dbReference type="Pfam" id="PF16690">
    <property type="entry name" value="MMACHC"/>
    <property type="match status" value="2"/>
</dbReference>
<keyword evidence="7" id="KW-0288">FMN</keyword>
<keyword evidence="14" id="KW-1185">Reference proteome</keyword>
<dbReference type="PANTHER" id="PTHR31457:SF2">
    <property type="entry name" value="CYANOCOBALAMIN REDUCTASE _ ALKYLCOBALAMIN DEALKYLASE"/>
    <property type="match status" value="1"/>
</dbReference>
<dbReference type="InterPro" id="IPR032037">
    <property type="entry name" value="MMACHC"/>
</dbReference>
<keyword evidence="6" id="KW-0285">Flavoprotein</keyword>
<evidence type="ECO:0000256" key="2">
    <source>
        <dbReference type="ARBA" id="ARBA00001974"/>
    </source>
</evidence>
<evidence type="ECO:0000256" key="4">
    <source>
        <dbReference type="ARBA" id="ARBA00007762"/>
    </source>
</evidence>
<evidence type="ECO:0000256" key="12">
    <source>
        <dbReference type="SAM" id="MobiDB-lite"/>
    </source>
</evidence>
<keyword evidence="10" id="KW-0560">Oxidoreductase</keyword>
<keyword evidence="9" id="KW-0521">NADP</keyword>
<evidence type="ECO:0000256" key="10">
    <source>
        <dbReference type="ARBA" id="ARBA00023002"/>
    </source>
</evidence>
<evidence type="ECO:0000313" key="14">
    <source>
        <dbReference type="Proteomes" id="UP001162480"/>
    </source>
</evidence>
<organism evidence="13 14">
    <name type="scientific">Octopus vulgaris</name>
    <name type="common">Common octopus</name>
    <dbReference type="NCBI Taxonomy" id="6645"/>
    <lineage>
        <taxon>Eukaryota</taxon>
        <taxon>Metazoa</taxon>
        <taxon>Spiralia</taxon>
        <taxon>Lophotrochozoa</taxon>
        <taxon>Mollusca</taxon>
        <taxon>Cephalopoda</taxon>
        <taxon>Coleoidea</taxon>
        <taxon>Octopodiformes</taxon>
        <taxon>Octopoda</taxon>
        <taxon>Incirrata</taxon>
        <taxon>Octopodidae</taxon>
        <taxon>Octopus</taxon>
    </lineage>
</organism>
<accession>A0AA36F5Z9</accession>
<dbReference type="Proteomes" id="UP001162480">
    <property type="component" value="Chromosome 7"/>
</dbReference>
<evidence type="ECO:0000256" key="7">
    <source>
        <dbReference type="ARBA" id="ARBA00022643"/>
    </source>
</evidence>
<dbReference type="EMBL" id="OX597820">
    <property type="protein sequence ID" value="CAI9725737.1"/>
    <property type="molecule type" value="Genomic_DNA"/>
</dbReference>
<dbReference type="AlphaFoldDB" id="A0AA36F5Z9"/>
<feature type="region of interest" description="Disordered" evidence="12">
    <location>
        <begin position="71"/>
        <end position="98"/>
    </location>
</feature>
<evidence type="ECO:0000256" key="9">
    <source>
        <dbReference type="ARBA" id="ARBA00022857"/>
    </source>
</evidence>
<evidence type="ECO:0000256" key="1">
    <source>
        <dbReference type="ARBA" id="ARBA00001917"/>
    </source>
</evidence>
<dbReference type="PANTHER" id="PTHR31457">
    <property type="entry name" value="METHYLMALONIC ACIDURIA AND HOMOCYSTINURIA TYPE C PROTEIN"/>
    <property type="match status" value="1"/>
</dbReference>
<dbReference type="GO" id="GO:0005737">
    <property type="term" value="C:cytoplasm"/>
    <property type="evidence" value="ECO:0007669"/>
    <property type="project" value="UniProtKB-SubCell"/>
</dbReference>
<keyword evidence="8" id="KW-0274">FAD</keyword>
<sequence>MFEENSTKLVRMSGVQVANSHSKWVTIGDRSGVISKTDSHSKYQKRIFHKTFLSRIVLSKRGETFKQREVKENFEQSRRHHKSNELTNHFPSNDRKNQHIHLPTNFKKFFVNTFTRQASSTQHAHIFDKRVLEPEYSLSSNPKLKTTTVSKNKPNQSNAREIAMVKAFWNRDDDGIHGIAGPTVEFKRNVFQKPMKIQENLVKPIEVERISNKDLEKHVKSKFNLLFDNQKGNMDVLNQRDVASKYSLASTKNHRIRKTSASNERLDQMKRVFSNSNQINNLSKPEKRKILQVTAKLYDVHQRKRESFYKIRNKPKQLSAKRNTFNELGAVGADNSKHSLFERRNKSYAKISKDAKRIKTVNSRRKTIISKEVSKESRSVFRTDTGNIYDTVLDQHTFSNVLPLKERFVNHLGQLLSLAEVSVLELPPFDHLIEVSYLFGIDMFEVHSQKYWIKSFVNRAVTSVNGIVQEIVILKTDYFRQPTVLLVKIEYLQREVNFYCNQSKTVFTFNRLIFPLPYLHIGNDKKFQASNRIGLPVLLSLNLKEYERTTGTGGLPVSAPLAPLSFTTWSFTGVKCYNGIKTMDKKFNLSYSDNTLALTVIAAPDMFEKAMKPFICKSDIDDILKKNPTDECNKYYLQKFWDKRDGFVIEPRNAGWIYRRIPGVIVFKNVTLPSNFTCLTPPDVVPTVEKRIQLLNEVNNDWSSGKFADIIPVEISPEAKKYFSSYGEQRDKLLKDISKSCYRWKISRLILKYLKKLHLRFKKY</sequence>
<proteinExistence type="inferred from homology"/>
<dbReference type="GO" id="GO:0071949">
    <property type="term" value="F:FAD binding"/>
    <property type="evidence" value="ECO:0007669"/>
    <property type="project" value="TreeGrafter"/>
</dbReference>
<evidence type="ECO:0000256" key="3">
    <source>
        <dbReference type="ARBA" id="ARBA00004496"/>
    </source>
</evidence>
<reference evidence="13" key="1">
    <citation type="submission" date="2023-08" db="EMBL/GenBank/DDBJ databases">
        <authorList>
            <person name="Alioto T."/>
            <person name="Alioto T."/>
            <person name="Gomez Garrido J."/>
        </authorList>
    </citation>
    <scope>NUCLEOTIDE SEQUENCE</scope>
</reference>
<evidence type="ECO:0000256" key="6">
    <source>
        <dbReference type="ARBA" id="ARBA00022630"/>
    </source>
</evidence>
<dbReference type="GO" id="GO:0009235">
    <property type="term" value="P:cobalamin metabolic process"/>
    <property type="evidence" value="ECO:0007669"/>
    <property type="project" value="TreeGrafter"/>
</dbReference>
<keyword evidence="5" id="KW-0963">Cytoplasm</keyword>
<dbReference type="GO" id="GO:0033787">
    <property type="term" value="F:cyanocobalamin reductase (cyanide-eliminating) (NADP+) activity"/>
    <property type="evidence" value="ECO:0007669"/>
    <property type="project" value="TreeGrafter"/>
</dbReference>
<evidence type="ECO:0000256" key="11">
    <source>
        <dbReference type="ARBA" id="ARBA00031313"/>
    </source>
</evidence>
<evidence type="ECO:0000256" key="8">
    <source>
        <dbReference type="ARBA" id="ARBA00022827"/>
    </source>
</evidence>
<comment type="subcellular location">
    <subcellularLocation>
        <location evidence="3">Cytoplasm</location>
    </subcellularLocation>
</comment>
<comment type="cofactor">
    <cofactor evidence="2">
        <name>FAD</name>
        <dbReference type="ChEBI" id="CHEBI:57692"/>
    </cofactor>
</comment>
<comment type="similarity">
    <text evidence="4">Belongs to the MMACHC family.</text>
</comment>
<evidence type="ECO:0000313" key="13">
    <source>
        <dbReference type="EMBL" id="CAI9725737.1"/>
    </source>
</evidence>